<protein>
    <submittedName>
        <fullName evidence="1">Uncharacterized protein</fullName>
    </submittedName>
</protein>
<dbReference type="EMBL" id="JAODUO010000433">
    <property type="protein sequence ID" value="KAK2180658.1"/>
    <property type="molecule type" value="Genomic_DNA"/>
</dbReference>
<comment type="caution">
    <text evidence="1">The sequence shown here is derived from an EMBL/GenBank/DDBJ whole genome shotgun (WGS) entry which is preliminary data.</text>
</comment>
<accession>A0AAD9L1E7</accession>
<proteinExistence type="predicted"/>
<evidence type="ECO:0000313" key="2">
    <source>
        <dbReference type="Proteomes" id="UP001209878"/>
    </source>
</evidence>
<keyword evidence="2" id="KW-1185">Reference proteome</keyword>
<dbReference type="AlphaFoldDB" id="A0AAD9L1E7"/>
<sequence>MRKKPTKRLLRIIQKQRKTNRNLWEKKTTKICRVNPVVTLRLRMQMWCSRMGSIRTTRSQLQRRRSFITATQGLDLRPGTQMVAVVLKLTSWMSVTIHQIAPPTIRQMTPVTPPRSKMQLRINHS</sequence>
<dbReference type="Proteomes" id="UP001209878">
    <property type="component" value="Unassembled WGS sequence"/>
</dbReference>
<name>A0AAD9L1E7_RIDPI</name>
<organism evidence="1 2">
    <name type="scientific">Ridgeia piscesae</name>
    <name type="common">Tubeworm</name>
    <dbReference type="NCBI Taxonomy" id="27915"/>
    <lineage>
        <taxon>Eukaryota</taxon>
        <taxon>Metazoa</taxon>
        <taxon>Spiralia</taxon>
        <taxon>Lophotrochozoa</taxon>
        <taxon>Annelida</taxon>
        <taxon>Polychaeta</taxon>
        <taxon>Sedentaria</taxon>
        <taxon>Canalipalpata</taxon>
        <taxon>Sabellida</taxon>
        <taxon>Siboglinidae</taxon>
        <taxon>Ridgeia</taxon>
    </lineage>
</organism>
<reference evidence="1" key="1">
    <citation type="journal article" date="2023" name="Mol. Biol. Evol.">
        <title>Third-Generation Sequencing Reveals the Adaptive Role of the Epigenome in Three Deep-Sea Polychaetes.</title>
        <authorList>
            <person name="Perez M."/>
            <person name="Aroh O."/>
            <person name="Sun Y."/>
            <person name="Lan Y."/>
            <person name="Juniper S.K."/>
            <person name="Young C.R."/>
            <person name="Angers B."/>
            <person name="Qian P.Y."/>
        </authorList>
    </citation>
    <scope>NUCLEOTIDE SEQUENCE</scope>
    <source>
        <strain evidence="1">R07B-5</strain>
    </source>
</reference>
<gene>
    <name evidence="1" type="ORF">NP493_433g02023</name>
</gene>
<evidence type="ECO:0000313" key="1">
    <source>
        <dbReference type="EMBL" id="KAK2180658.1"/>
    </source>
</evidence>